<dbReference type="GO" id="GO:0030170">
    <property type="term" value="F:pyridoxal phosphate binding"/>
    <property type="evidence" value="ECO:0007669"/>
    <property type="project" value="InterPro"/>
</dbReference>
<name>A0A1G4JUL1_9SACH</name>
<evidence type="ECO:0000313" key="4">
    <source>
        <dbReference type="EMBL" id="SCU94566.1"/>
    </source>
</evidence>
<dbReference type="EMBL" id="LT598457">
    <property type="protein sequence ID" value="SCU94566.1"/>
    <property type="molecule type" value="Genomic_DNA"/>
</dbReference>
<sequence>MEIEFGKRLPQDLDHAVSVSMPKWDEVVAFGEKHPCYLGKMMTGYPRYFLQPSTRALSDFFSRYGKGEYELFRPFASPRSAEKCVDYVKQRLGPNLQLHREELAIGNNGASQKENSCLRVAVIMASGEEAGLVQEYWKLSGEVMSSRLATFALSGLNGQLLEDSFTSKWELEREKGAQAKLIIRERISKIYSKGLTSKQTGTGPNDVLLFPSGITSIFTARQVVLAWSSLQGRASSDTTVVLGFPFKDTPMIMKATGPHQSFSVGDSRDLDNLETLLKAEGTRVSAVFTETPSNPLLRMTDLGRLRKLADRHEFFVVIDDTIGGLNIEVLKYADMVCTSLTKLFNGSSDVLAGSLALNPNSRFYEFALEYLSSTEVEDLLWCQDACKLEENSRNFEDRTLRTNQNTTTLLELVLKPALGDIFKAIHYPSLHSETKKNYDLVKSRVGGYGSLLSLTFFDEDTARRFYDSLKVYKGPSLGTNFTLAVPFTLLAHYDELEHVDLAYGVNPYLVRVSIGLEDTASLLSIFRKAIESARNKP</sequence>
<dbReference type="OrthoDB" id="10047078at2759"/>
<dbReference type="AlphaFoldDB" id="A0A1G4JUL1"/>
<dbReference type="PANTHER" id="PTHR42699">
    <property type="match status" value="1"/>
</dbReference>
<dbReference type="STRING" id="1266660.A0A1G4JUL1"/>
<reference evidence="5" key="1">
    <citation type="submission" date="2016-03" db="EMBL/GenBank/DDBJ databases">
        <authorList>
            <person name="Devillers H."/>
        </authorList>
    </citation>
    <scope>NUCLEOTIDE SEQUENCE [LARGE SCALE GENOMIC DNA]</scope>
</reference>
<dbReference type="SUPFAM" id="SSF53383">
    <property type="entry name" value="PLP-dependent transferases"/>
    <property type="match status" value="1"/>
</dbReference>
<gene>
    <name evidence="4" type="ORF">LADA_0G09362G</name>
</gene>
<evidence type="ECO:0000313" key="5">
    <source>
        <dbReference type="Proteomes" id="UP000190274"/>
    </source>
</evidence>
<dbReference type="GO" id="GO:0003962">
    <property type="term" value="F:cystathionine gamma-synthase activity"/>
    <property type="evidence" value="ECO:0007669"/>
    <property type="project" value="TreeGrafter"/>
</dbReference>
<proteinExistence type="inferred from homology"/>
<dbReference type="PANTHER" id="PTHR42699:SF1">
    <property type="entry name" value="CYSTATHIONINE GAMMA-SYNTHASE-RELATED"/>
    <property type="match status" value="1"/>
</dbReference>
<dbReference type="InterPro" id="IPR015424">
    <property type="entry name" value="PyrdxlP-dep_Trfase"/>
</dbReference>
<comment type="cofactor">
    <cofactor evidence="1 3">
        <name>pyridoxal 5'-phosphate</name>
        <dbReference type="ChEBI" id="CHEBI:597326"/>
    </cofactor>
</comment>
<dbReference type="GO" id="GO:0019346">
    <property type="term" value="P:transsulfuration"/>
    <property type="evidence" value="ECO:0007669"/>
    <property type="project" value="InterPro"/>
</dbReference>
<dbReference type="Pfam" id="PF01053">
    <property type="entry name" value="Cys_Met_Meta_PP"/>
    <property type="match status" value="1"/>
</dbReference>
<dbReference type="InterPro" id="IPR015421">
    <property type="entry name" value="PyrdxlP-dep_Trfase_major"/>
</dbReference>
<keyword evidence="2 3" id="KW-0663">Pyridoxal phosphate</keyword>
<accession>A0A1G4JUL1</accession>
<dbReference type="Gene3D" id="3.90.1150.10">
    <property type="entry name" value="Aspartate Aminotransferase, domain 1"/>
    <property type="match status" value="1"/>
</dbReference>
<dbReference type="Proteomes" id="UP000190274">
    <property type="component" value="Chromosome G"/>
</dbReference>
<dbReference type="InterPro" id="IPR015422">
    <property type="entry name" value="PyrdxlP-dep_Trfase_small"/>
</dbReference>
<dbReference type="Gene3D" id="3.40.640.10">
    <property type="entry name" value="Type I PLP-dependent aspartate aminotransferase-like (Major domain)"/>
    <property type="match status" value="1"/>
</dbReference>
<keyword evidence="5" id="KW-1185">Reference proteome</keyword>
<dbReference type="InterPro" id="IPR051750">
    <property type="entry name" value="Trans-sulfuration_enzymes"/>
</dbReference>
<evidence type="ECO:0000256" key="1">
    <source>
        <dbReference type="ARBA" id="ARBA00001933"/>
    </source>
</evidence>
<protein>
    <submittedName>
        <fullName evidence="4">LADA_0G09362g1_1</fullName>
    </submittedName>
</protein>
<organism evidence="4 5">
    <name type="scientific">Lachancea dasiensis</name>
    <dbReference type="NCBI Taxonomy" id="1072105"/>
    <lineage>
        <taxon>Eukaryota</taxon>
        <taxon>Fungi</taxon>
        <taxon>Dikarya</taxon>
        <taxon>Ascomycota</taxon>
        <taxon>Saccharomycotina</taxon>
        <taxon>Saccharomycetes</taxon>
        <taxon>Saccharomycetales</taxon>
        <taxon>Saccharomycetaceae</taxon>
        <taxon>Lachancea</taxon>
    </lineage>
</organism>
<evidence type="ECO:0000256" key="3">
    <source>
        <dbReference type="RuleBase" id="RU362118"/>
    </source>
</evidence>
<dbReference type="InterPro" id="IPR000277">
    <property type="entry name" value="Cys/Met-Metab_PyrdxlP-dep_enz"/>
</dbReference>
<evidence type="ECO:0000256" key="2">
    <source>
        <dbReference type="ARBA" id="ARBA00022898"/>
    </source>
</evidence>
<comment type="similarity">
    <text evidence="3">Belongs to the trans-sulfuration enzymes family.</text>
</comment>